<keyword evidence="1" id="KW-1133">Transmembrane helix</keyword>
<protein>
    <submittedName>
        <fullName evidence="2">Uncharacterized protein</fullName>
    </submittedName>
</protein>
<accession>A0A1Q9E971</accession>
<evidence type="ECO:0000313" key="3">
    <source>
        <dbReference type="Proteomes" id="UP000186817"/>
    </source>
</evidence>
<name>A0A1Q9E971_SYMMI</name>
<gene>
    <name evidence="2" type="ORF">AK812_SmicGene13021</name>
</gene>
<dbReference type="OrthoDB" id="10678130at2759"/>
<dbReference type="AlphaFoldDB" id="A0A1Q9E971"/>
<keyword evidence="3" id="KW-1185">Reference proteome</keyword>
<reference evidence="2 3" key="1">
    <citation type="submission" date="2016-02" db="EMBL/GenBank/DDBJ databases">
        <title>Genome analysis of coral dinoflagellate symbionts highlights evolutionary adaptations to a symbiotic lifestyle.</title>
        <authorList>
            <person name="Aranda M."/>
            <person name="Li Y."/>
            <person name="Liew Y.J."/>
            <person name="Baumgarten S."/>
            <person name="Simakov O."/>
            <person name="Wilson M."/>
            <person name="Piel J."/>
            <person name="Ashoor H."/>
            <person name="Bougouffa S."/>
            <person name="Bajic V.B."/>
            <person name="Ryu T."/>
            <person name="Ravasi T."/>
            <person name="Bayer T."/>
            <person name="Micklem G."/>
            <person name="Kim H."/>
            <person name="Bhak J."/>
            <person name="Lajeunesse T.C."/>
            <person name="Voolstra C.R."/>
        </authorList>
    </citation>
    <scope>NUCLEOTIDE SEQUENCE [LARGE SCALE GENOMIC DNA]</scope>
    <source>
        <strain evidence="2 3">CCMP2467</strain>
    </source>
</reference>
<proteinExistence type="predicted"/>
<organism evidence="2 3">
    <name type="scientific">Symbiodinium microadriaticum</name>
    <name type="common">Dinoflagellate</name>
    <name type="synonym">Zooxanthella microadriatica</name>
    <dbReference type="NCBI Taxonomy" id="2951"/>
    <lineage>
        <taxon>Eukaryota</taxon>
        <taxon>Sar</taxon>
        <taxon>Alveolata</taxon>
        <taxon>Dinophyceae</taxon>
        <taxon>Suessiales</taxon>
        <taxon>Symbiodiniaceae</taxon>
        <taxon>Symbiodinium</taxon>
    </lineage>
</organism>
<evidence type="ECO:0000313" key="2">
    <source>
        <dbReference type="EMBL" id="OLQ03966.1"/>
    </source>
</evidence>
<comment type="caution">
    <text evidence="2">The sequence shown here is derived from an EMBL/GenBank/DDBJ whole genome shotgun (WGS) entry which is preliminary data.</text>
</comment>
<keyword evidence="1" id="KW-0812">Transmembrane</keyword>
<feature type="transmembrane region" description="Helical" evidence="1">
    <location>
        <begin position="547"/>
        <end position="568"/>
    </location>
</feature>
<keyword evidence="1" id="KW-0472">Membrane</keyword>
<dbReference type="EMBL" id="LSRX01000221">
    <property type="protein sequence ID" value="OLQ03966.1"/>
    <property type="molecule type" value="Genomic_DNA"/>
</dbReference>
<sequence length="691" mass="74397">MHAVFQSLVTRGRPRSEGKWLNPHGTCSLVPEMNDVPIENVQILQLRVTRLVMYLSQADADLSEEDKSRKHAYLCWFEKQVSVSAHGKLGDLILQNEVQPRISALIREHMDAGSRTIRVRAAARKSSTFAEWKAFEAVLSNTKGSGKVIDSAIAGVASHFAAVRVTGISGGVMVSLDLSRAFDQLPRWALQASLEHARVDAAEAPVMSVGAPQNPLPGKVIDSAIAGVASHFAAVRVTGISGGVMVSLDLSRAFDQLPRWALQASLEHARVDAAEGCALSPSLYAIFTVWVFDQLGAITFAEWAFACVTLFADDSHRLTAAMQKKHRLIKVSQTASNVPRPVLEGQADGGTVPKLHSCISTRSMRKAHQRVAAIWAFVSRPLASLARLVIDQDGDGGRSRQQEEEANDKTEAVAELGRVCSESAFIFFLDTPAANPELEQPGETIAVSVCDGPEGMSGIQIVKKQALKCDPNHSAAPHVTIEVEAPWKTALQRLDVGSPAVHAVQKVMALERLGHAASLVGAAFPWDSEAGNAMQPSHQEEVQVLCMPFTVIVASVATIGLAMLVACVRRSARRVDQHFGGATFVADGQQGLMLQLMQLTNVHAHWTASVEAAEEAETGPRISSIAVDSHRDNVHLTCESSMFHAGRHIVPKDAIAVQCHDRSKEVEALSVATMTPDASVSSTNLHLHTSL</sequence>
<evidence type="ECO:0000256" key="1">
    <source>
        <dbReference type="SAM" id="Phobius"/>
    </source>
</evidence>
<dbReference type="Proteomes" id="UP000186817">
    <property type="component" value="Unassembled WGS sequence"/>
</dbReference>